<evidence type="ECO:0000313" key="2">
    <source>
        <dbReference type="Proteomes" id="UP000307380"/>
    </source>
</evidence>
<organism evidence="1 2">
    <name type="scientific">Orlajensenia flava</name>
    <dbReference type="NCBI Taxonomy" id="2565934"/>
    <lineage>
        <taxon>Bacteria</taxon>
        <taxon>Bacillati</taxon>
        <taxon>Actinomycetota</taxon>
        <taxon>Actinomycetes</taxon>
        <taxon>Micrococcales</taxon>
        <taxon>Microbacteriaceae</taxon>
        <taxon>Orlajensenia</taxon>
    </lineage>
</organism>
<gene>
    <name evidence="1" type="ORF">E6C70_13825</name>
</gene>
<proteinExistence type="predicted"/>
<dbReference type="EMBL" id="SSSN01000011">
    <property type="protein sequence ID" value="THG31363.1"/>
    <property type="molecule type" value="Genomic_DNA"/>
</dbReference>
<protein>
    <submittedName>
        <fullName evidence="1">GyrI-like domain-containing protein</fullName>
    </submittedName>
</protein>
<reference evidence="1 2" key="1">
    <citation type="submission" date="2019-04" db="EMBL/GenBank/DDBJ databases">
        <authorList>
            <person name="Jiang L."/>
        </authorList>
    </citation>
    <scope>NUCLEOTIDE SEQUENCE [LARGE SCALE GENOMIC DNA]</scope>
    <source>
        <strain evidence="1 2">YIM 131861</strain>
    </source>
</reference>
<dbReference type="SUPFAM" id="SSF55136">
    <property type="entry name" value="Probable bacterial effector-binding domain"/>
    <property type="match status" value="1"/>
</dbReference>
<name>A0A4S4FLM1_9MICO</name>
<dbReference type="InterPro" id="IPR011256">
    <property type="entry name" value="Reg_factor_effector_dom_sf"/>
</dbReference>
<dbReference type="AlphaFoldDB" id="A0A4S4FLM1"/>
<dbReference type="OrthoDB" id="64208at2"/>
<dbReference type="Proteomes" id="UP000307380">
    <property type="component" value="Unassembled WGS sequence"/>
</dbReference>
<keyword evidence="2" id="KW-1185">Reference proteome</keyword>
<dbReference type="RefSeq" id="WP_136425130.1">
    <property type="nucleotide sequence ID" value="NZ_SSSN01000011.1"/>
</dbReference>
<comment type="caution">
    <text evidence="1">The sequence shown here is derived from an EMBL/GenBank/DDBJ whole genome shotgun (WGS) entry which is preliminary data.</text>
</comment>
<dbReference type="Gene3D" id="3.20.80.10">
    <property type="entry name" value="Regulatory factor, effector binding domain"/>
    <property type="match status" value="1"/>
</dbReference>
<accession>A0A4S4FLM1</accession>
<evidence type="ECO:0000313" key="1">
    <source>
        <dbReference type="EMBL" id="THG31363.1"/>
    </source>
</evidence>
<sequence length="168" mass="19274">MEVIDGPRVEYRDSRSTLGIRERTPFRGMLAERDRLLESLIDWMRDNRVEPDGPFFLRLHTVDMAGDMDIEVGVFATGTGDGMVTEGVVPAGSYVVLRYINHSMRAHRLLFGWEDEQQIDFDVSETDAGAAWAGRLEIYITDPRTEPRKTRWETELAFLTRGQAQEIH</sequence>